<sequence length="112" mass="12752">MVTPQSSQMTGQPDELTDRVPHNTMERILQEIMAVNCRLEGTHFNISTLTAETKSIRIDIVGLQNCIASLELCVTLAKDRHNTLPDWDQEPLYFHSKVINLEARSRSNNVLF</sequence>
<evidence type="ECO:0000313" key="3">
    <source>
        <dbReference type="Proteomes" id="UP001066276"/>
    </source>
</evidence>
<proteinExistence type="predicted"/>
<dbReference type="AlphaFoldDB" id="A0AAV7T2E8"/>
<organism evidence="2 3">
    <name type="scientific">Pleurodeles waltl</name>
    <name type="common">Iberian ribbed newt</name>
    <dbReference type="NCBI Taxonomy" id="8319"/>
    <lineage>
        <taxon>Eukaryota</taxon>
        <taxon>Metazoa</taxon>
        <taxon>Chordata</taxon>
        <taxon>Craniata</taxon>
        <taxon>Vertebrata</taxon>
        <taxon>Euteleostomi</taxon>
        <taxon>Amphibia</taxon>
        <taxon>Batrachia</taxon>
        <taxon>Caudata</taxon>
        <taxon>Salamandroidea</taxon>
        <taxon>Salamandridae</taxon>
        <taxon>Pleurodelinae</taxon>
        <taxon>Pleurodeles</taxon>
    </lineage>
</organism>
<evidence type="ECO:0000256" key="1">
    <source>
        <dbReference type="SAM" id="MobiDB-lite"/>
    </source>
</evidence>
<gene>
    <name evidence="2" type="ORF">NDU88_002292</name>
</gene>
<dbReference type="EMBL" id="JANPWB010000007">
    <property type="protein sequence ID" value="KAJ1170415.1"/>
    <property type="molecule type" value="Genomic_DNA"/>
</dbReference>
<feature type="region of interest" description="Disordered" evidence="1">
    <location>
        <begin position="1"/>
        <end position="21"/>
    </location>
</feature>
<feature type="compositionally biased region" description="Polar residues" evidence="1">
    <location>
        <begin position="1"/>
        <end position="11"/>
    </location>
</feature>
<dbReference type="Proteomes" id="UP001066276">
    <property type="component" value="Chromosome 4_1"/>
</dbReference>
<protein>
    <submittedName>
        <fullName evidence="2">Uncharacterized protein</fullName>
    </submittedName>
</protein>
<keyword evidence="3" id="KW-1185">Reference proteome</keyword>
<name>A0AAV7T2E8_PLEWA</name>
<accession>A0AAV7T2E8</accession>
<evidence type="ECO:0000313" key="2">
    <source>
        <dbReference type="EMBL" id="KAJ1170415.1"/>
    </source>
</evidence>
<comment type="caution">
    <text evidence="2">The sequence shown here is derived from an EMBL/GenBank/DDBJ whole genome shotgun (WGS) entry which is preliminary data.</text>
</comment>
<reference evidence="2" key="1">
    <citation type="journal article" date="2022" name="bioRxiv">
        <title>Sequencing and chromosome-scale assembly of the giantPleurodeles waltlgenome.</title>
        <authorList>
            <person name="Brown T."/>
            <person name="Elewa A."/>
            <person name="Iarovenko S."/>
            <person name="Subramanian E."/>
            <person name="Araus A.J."/>
            <person name="Petzold A."/>
            <person name="Susuki M."/>
            <person name="Suzuki K.-i.T."/>
            <person name="Hayashi T."/>
            <person name="Toyoda A."/>
            <person name="Oliveira C."/>
            <person name="Osipova E."/>
            <person name="Leigh N.D."/>
            <person name="Simon A."/>
            <person name="Yun M.H."/>
        </authorList>
    </citation>
    <scope>NUCLEOTIDE SEQUENCE</scope>
    <source>
        <strain evidence="2">20211129_DDA</strain>
        <tissue evidence="2">Liver</tissue>
    </source>
</reference>